<evidence type="ECO:0000256" key="6">
    <source>
        <dbReference type="ARBA" id="ARBA00023159"/>
    </source>
</evidence>
<dbReference type="KEGG" id="nsy:104232586"/>
<dbReference type="Proteomes" id="UP000189701">
    <property type="component" value="Unplaced"/>
</dbReference>
<evidence type="ECO:0000256" key="4">
    <source>
        <dbReference type="ARBA" id="ARBA00022833"/>
    </source>
</evidence>
<keyword evidence="7" id="KW-0539">Nucleus</keyword>
<comment type="similarity">
    <text evidence="2">Belongs to the SHI protein family.</text>
</comment>
<evidence type="ECO:0000256" key="2">
    <source>
        <dbReference type="ARBA" id="ARBA00006911"/>
    </source>
</evidence>
<keyword evidence="6" id="KW-0010">Activator</keyword>
<dbReference type="GO" id="GO:0045893">
    <property type="term" value="P:positive regulation of DNA-templated transcription"/>
    <property type="evidence" value="ECO:0007669"/>
    <property type="project" value="TreeGrafter"/>
</dbReference>
<dbReference type="GeneID" id="104232586"/>
<keyword evidence="3" id="KW-0479">Metal-binding</keyword>
<reference evidence="9" key="1">
    <citation type="journal article" date="2013" name="Genome Biol.">
        <title>Reference genomes and transcriptomes of Nicotiana sylvestris and Nicotiana tomentosiformis.</title>
        <authorList>
            <person name="Sierro N."/>
            <person name="Battey J.N."/>
            <person name="Ouadi S."/>
            <person name="Bovet L."/>
            <person name="Goepfert S."/>
            <person name="Bakaher N."/>
            <person name="Peitsch M.C."/>
            <person name="Ivanov N.V."/>
        </authorList>
    </citation>
    <scope>NUCLEOTIDE SEQUENCE [LARGE SCALE GENOMIC DNA]</scope>
</reference>
<dbReference type="GO" id="GO:0046872">
    <property type="term" value="F:metal ion binding"/>
    <property type="evidence" value="ECO:0007669"/>
    <property type="project" value="UniProtKB-KW"/>
</dbReference>
<dbReference type="GO" id="GO:0003677">
    <property type="term" value="F:DNA binding"/>
    <property type="evidence" value="ECO:0007669"/>
    <property type="project" value="UniProtKB-KW"/>
</dbReference>
<gene>
    <name evidence="10 11" type="primary">LOC104232586</name>
</gene>
<dbReference type="OrthoDB" id="692274at2759"/>
<dbReference type="NCBIfam" id="TIGR01624">
    <property type="entry name" value="LRP1_Cterm"/>
    <property type="match status" value="1"/>
</dbReference>
<keyword evidence="9" id="KW-1185">Reference proteome</keyword>
<dbReference type="PANTHER" id="PTHR31604">
    <property type="entry name" value="PROTEIN LATERAL ROOT PRIMORDIUM 1"/>
    <property type="match status" value="1"/>
</dbReference>
<accession>A0A1U7X368</accession>
<evidence type="ECO:0000313" key="9">
    <source>
        <dbReference type="Proteomes" id="UP000189701"/>
    </source>
</evidence>
<dbReference type="Pfam" id="PF05142">
    <property type="entry name" value="DUF702"/>
    <property type="match status" value="1"/>
</dbReference>
<evidence type="ECO:0000313" key="11">
    <source>
        <dbReference type="RefSeq" id="XP_009784126.1"/>
    </source>
</evidence>
<proteinExistence type="inferred from homology"/>
<evidence type="ECO:0000256" key="8">
    <source>
        <dbReference type="SAM" id="MobiDB-lite"/>
    </source>
</evidence>
<dbReference type="PANTHER" id="PTHR31604:SF54">
    <property type="entry name" value="PROTEIN SHI RELATED SEQUENCE 1"/>
    <property type="match status" value="1"/>
</dbReference>
<organism evidence="9 11">
    <name type="scientific">Nicotiana sylvestris</name>
    <name type="common">Wood tobacco</name>
    <name type="synonym">South American tobacco</name>
    <dbReference type="NCBI Taxonomy" id="4096"/>
    <lineage>
        <taxon>Eukaryota</taxon>
        <taxon>Viridiplantae</taxon>
        <taxon>Streptophyta</taxon>
        <taxon>Embryophyta</taxon>
        <taxon>Tracheophyta</taxon>
        <taxon>Spermatophyta</taxon>
        <taxon>Magnoliopsida</taxon>
        <taxon>eudicotyledons</taxon>
        <taxon>Gunneridae</taxon>
        <taxon>Pentapetalae</taxon>
        <taxon>asterids</taxon>
        <taxon>lamiids</taxon>
        <taxon>Solanales</taxon>
        <taxon>Solanaceae</taxon>
        <taxon>Nicotianoideae</taxon>
        <taxon>Nicotianeae</taxon>
        <taxon>Nicotiana</taxon>
    </lineage>
</organism>
<dbReference type="NCBIfam" id="TIGR01623">
    <property type="entry name" value="put_zinc_LRP1"/>
    <property type="match status" value="1"/>
</dbReference>
<evidence type="ECO:0000256" key="1">
    <source>
        <dbReference type="ARBA" id="ARBA00004123"/>
    </source>
</evidence>
<feature type="compositionally biased region" description="Low complexity" evidence="8">
    <location>
        <begin position="68"/>
        <end position="78"/>
    </location>
</feature>
<dbReference type="RefSeq" id="XP_009784124.1">
    <property type="nucleotide sequence ID" value="XM_009785822.1"/>
</dbReference>
<dbReference type="STRING" id="4096.A0A1U7X368"/>
<evidence type="ECO:0000256" key="3">
    <source>
        <dbReference type="ARBA" id="ARBA00022723"/>
    </source>
</evidence>
<dbReference type="AlphaFoldDB" id="A0A1U7X368"/>
<feature type="region of interest" description="Disordered" evidence="8">
    <location>
        <begin position="65"/>
        <end position="97"/>
    </location>
</feature>
<dbReference type="InterPro" id="IPR007818">
    <property type="entry name" value="SHI"/>
</dbReference>
<name>A0A1U7X368_NICSY</name>
<reference evidence="10 11" key="2">
    <citation type="submission" date="2025-04" db="UniProtKB">
        <authorList>
            <consortium name="RefSeq"/>
        </authorList>
    </citation>
    <scope>IDENTIFICATION</scope>
    <source>
        <tissue evidence="10 11">Leaf</tissue>
    </source>
</reference>
<dbReference type="GO" id="GO:0005634">
    <property type="term" value="C:nucleus"/>
    <property type="evidence" value="ECO:0007669"/>
    <property type="project" value="UniProtKB-SubCell"/>
</dbReference>
<dbReference type="GO" id="GO:0003700">
    <property type="term" value="F:DNA-binding transcription factor activity"/>
    <property type="evidence" value="ECO:0007669"/>
    <property type="project" value="InterPro"/>
</dbReference>
<sequence>MMMMMREDGISSNSRCQDCGNQAKKDCPYLRCRTCCKSRGFQCQTHVKSTWIPVSRRRPRHHLLHTIQQQQQQQKQLQANPKRYRENDNNLAAGGKEEDLPTELSLPAVFRCVRVSSVDNVVDQYAYQTSVKIAGHVFKGILYDQGPETETHYTNMARESSSNGFQQEQLTTNLTQPLPSYPSPFNNFMPAPPLVMSSSRGNSLLQECMVRLYIYNKSSCPKPHAQREFRAPDCLFANKKPWCRSLQHLGKSWQRHEKGNL</sequence>
<protein>
    <submittedName>
        <fullName evidence="10 11">Protein SHI RELATED SEQUENCE 5-like isoform X1</fullName>
    </submittedName>
</protein>
<dbReference type="InterPro" id="IPR006511">
    <property type="entry name" value="SHI_C"/>
</dbReference>
<evidence type="ECO:0000256" key="5">
    <source>
        <dbReference type="ARBA" id="ARBA00023125"/>
    </source>
</evidence>
<keyword evidence="4" id="KW-0862">Zinc</keyword>
<comment type="subcellular location">
    <subcellularLocation>
        <location evidence="1">Nucleus</location>
    </subcellularLocation>
</comment>
<dbReference type="RefSeq" id="XP_009784126.1">
    <property type="nucleotide sequence ID" value="XM_009785824.1"/>
</dbReference>
<keyword evidence="5" id="KW-0238">DNA-binding</keyword>
<evidence type="ECO:0000313" key="10">
    <source>
        <dbReference type="RefSeq" id="XP_009784124.1"/>
    </source>
</evidence>
<dbReference type="InterPro" id="IPR006510">
    <property type="entry name" value="Znf_LRP1"/>
</dbReference>
<evidence type="ECO:0000256" key="7">
    <source>
        <dbReference type="ARBA" id="ARBA00023242"/>
    </source>
</evidence>
<dbReference type="eggNOG" id="ENOG502QQ15">
    <property type="taxonomic scope" value="Eukaryota"/>
</dbReference>